<dbReference type="Proteomes" id="UP000801492">
    <property type="component" value="Unassembled WGS sequence"/>
</dbReference>
<dbReference type="PANTHER" id="PTHR19303:SF74">
    <property type="entry name" value="POGO TRANSPOSABLE ELEMENT WITH KRAB DOMAIN"/>
    <property type="match status" value="1"/>
</dbReference>
<organism evidence="3 4">
    <name type="scientific">Ignelater luminosus</name>
    <name type="common">Cucubano</name>
    <name type="synonym">Pyrophorus luminosus</name>
    <dbReference type="NCBI Taxonomy" id="2038154"/>
    <lineage>
        <taxon>Eukaryota</taxon>
        <taxon>Metazoa</taxon>
        <taxon>Ecdysozoa</taxon>
        <taxon>Arthropoda</taxon>
        <taxon>Hexapoda</taxon>
        <taxon>Insecta</taxon>
        <taxon>Pterygota</taxon>
        <taxon>Neoptera</taxon>
        <taxon>Endopterygota</taxon>
        <taxon>Coleoptera</taxon>
        <taxon>Polyphaga</taxon>
        <taxon>Elateriformia</taxon>
        <taxon>Elateroidea</taxon>
        <taxon>Elateridae</taxon>
        <taxon>Agrypninae</taxon>
        <taxon>Pyrophorini</taxon>
        <taxon>Ignelater</taxon>
    </lineage>
</organism>
<feature type="coiled-coil region" evidence="1">
    <location>
        <begin position="166"/>
        <end position="193"/>
    </location>
</feature>
<dbReference type="InterPro" id="IPR004875">
    <property type="entry name" value="DDE_SF_endonuclease_dom"/>
</dbReference>
<dbReference type="Pfam" id="PF03184">
    <property type="entry name" value="DDE_1"/>
    <property type="match status" value="1"/>
</dbReference>
<dbReference type="InterPro" id="IPR036397">
    <property type="entry name" value="RNaseH_sf"/>
</dbReference>
<evidence type="ECO:0000256" key="1">
    <source>
        <dbReference type="SAM" id="Coils"/>
    </source>
</evidence>
<protein>
    <recommendedName>
        <fullName evidence="2">DDE-1 domain-containing protein</fullName>
    </recommendedName>
</protein>
<evidence type="ECO:0000313" key="3">
    <source>
        <dbReference type="EMBL" id="KAF2904148.1"/>
    </source>
</evidence>
<dbReference type="GO" id="GO:0005634">
    <property type="term" value="C:nucleus"/>
    <property type="evidence" value="ECO:0007669"/>
    <property type="project" value="TreeGrafter"/>
</dbReference>
<dbReference type="GO" id="GO:0003677">
    <property type="term" value="F:DNA binding"/>
    <property type="evidence" value="ECO:0007669"/>
    <property type="project" value="TreeGrafter"/>
</dbReference>
<comment type="caution">
    <text evidence="3">The sequence shown here is derived from an EMBL/GenBank/DDBJ whole genome shotgun (WGS) entry which is preliminary data.</text>
</comment>
<evidence type="ECO:0000313" key="4">
    <source>
        <dbReference type="Proteomes" id="UP000801492"/>
    </source>
</evidence>
<keyword evidence="4" id="KW-1185">Reference proteome</keyword>
<proteinExistence type="predicted"/>
<dbReference type="Gene3D" id="3.30.420.10">
    <property type="entry name" value="Ribonuclease H-like superfamily/Ribonuclease H"/>
    <property type="match status" value="1"/>
</dbReference>
<dbReference type="OrthoDB" id="8194272at2759"/>
<dbReference type="EMBL" id="VTPC01000842">
    <property type="protein sequence ID" value="KAF2904148.1"/>
    <property type="molecule type" value="Genomic_DNA"/>
</dbReference>
<dbReference type="AlphaFoldDB" id="A0A8K0DDG8"/>
<gene>
    <name evidence="3" type="ORF">ILUMI_02037</name>
</gene>
<name>A0A8K0DDG8_IGNLU</name>
<keyword evidence="1" id="KW-0175">Coiled coil</keyword>
<sequence>MNKLKRKHTRSPGKPPIFFCKVNCPHGVKYPEKIWNFSKSSTSLMICGSAAGEVLPPYVAYKSSQIWTTWTEAGPTKCRYHHTTLKKLPGRKVIIADNLSTHLNVGIFKCCREENVCFVCLPPNSTHLTQPLDVAFFHPIKVAWRKNASDEDDDLILQDSSDDDFNTFKRKKIEELREEQEELEQEVAAQTFKPIVREVGAYVVFMYESELYPGVILSFGNKGANITAMIKSFKSWK</sequence>
<feature type="domain" description="DDE-1" evidence="2">
    <location>
        <begin position="83"/>
        <end position="156"/>
    </location>
</feature>
<accession>A0A8K0DDG8</accession>
<reference evidence="3" key="1">
    <citation type="submission" date="2019-08" db="EMBL/GenBank/DDBJ databases">
        <title>The genome of the North American firefly Photinus pyralis.</title>
        <authorList>
            <consortium name="Photinus pyralis genome working group"/>
            <person name="Fallon T.R."/>
            <person name="Sander Lower S.E."/>
            <person name="Weng J.-K."/>
        </authorList>
    </citation>
    <scope>NUCLEOTIDE SEQUENCE</scope>
    <source>
        <strain evidence="3">TRF0915ILg1</strain>
        <tissue evidence="3">Whole body</tissue>
    </source>
</reference>
<dbReference type="InterPro" id="IPR050863">
    <property type="entry name" value="CenT-Element_Derived"/>
</dbReference>
<dbReference type="PANTHER" id="PTHR19303">
    <property type="entry name" value="TRANSPOSON"/>
    <property type="match status" value="1"/>
</dbReference>
<evidence type="ECO:0000259" key="2">
    <source>
        <dbReference type="Pfam" id="PF03184"/>
    </source>
</evidence>